<keyword evidence="2" id="KW-1185">Reference proteome</keyword>
<evidence type="ECO:0000313" key="2">
    <source>
        <dbReference type="Proteomes" id="UP001165583"/>
    </source>
</evidence>
<sequence>MLEKFHIRHDMEVTTDTGTHVGTVDGISRDHLKLTRADSSDGTYHYISLQNVEKVEGNRIYLKQGTPIPMGAGAP</sequence>
<dbReference type="Pfam" id="PF09939">
    <property type="entry name" value="DUF2171"/>
    <property type="match status" value="1"/>
</dbReference>
<organism evidence="1 2">
    <name type="scientific">Novosphingobium mangrovi</name>
    <name type="common">ex Huang et al. 2023</name>
    <dbReference type="NCBI Taxonomy" id="2976432"/>
    <lineage>
        <taxon>Bacteria</taxon>
        <taxon>Pseudomonadati</taxon>
        <taxon>Pseudomonadota</taxon>
        <taxon>Alphaproteobacteria</taxon>
        <taxon>Sphingomonadales</taxon>
        <taxon>Sphingomonadaceae</taxon>
        <taxon>Novosphingobium</taxon>
    </lineage>
</organism>
<reference evidence="1" key="1">
    <citation type="submission" date="2022-09" db="EMBL/GenBank/DDBJ databases">
        <title>Novosphingobium sp. Nov., a polycyclic aromatic hydrocarbon-degrading bacterium isolated form mangrove sediments in HongKong.</title>
        <authorList>
            <person name="Hu Z."/>
        </authorList>
    </citation>
    <scope>NUCLEOTIDE SEQUENCE</scope>
    <source>
        <strain evidence="1">HK4-1</strain>
    </source>
</reference>
<protein>
    <submittedName>
        <fullName evidence="1">DUF2171 domain-containing protein</fullName>
    </submittedName>
</protein>
<name>A0ABT2I1E3_9SPHN</name>
<dbReference type="Proteomes" id="UP001165583">
    <property type="component" value="Unassembled WGS sequence"/>
</dbReference>
<dbReference type="RefSeq" id="WP_260043566.1">
    <property type="nucleotide sequence ID" value="NZ_JANZXA010000001.1"/>
</dbReference>
<dbReference type="InterPro" id="IPR018684">
    <property type="entry name" value="DUF2171"/>
</dbReference>
<gene>
    <name evidence="1" type="ORF">NZK81_02585</name>
</gene>
<evidence type="ECO:0000313" key="1">
    <source>
        <dbReference type="EMBL" id="MCT2398427.1"/>
    </source>
</evidence>
<accession>A0ABT2I1E3</accession>
<dbReference type="EMBL" id="JANZXA010000001">
    <property type="protein sequence ID" value="MCT2398427.1"/>
    <property type="molecule type" value="Genomic_DNA"/>
</dbReference>
<proteinExistence type="predicted"/>
<comment type="caution">
    <text evidence="1">The sequence shown here is derived from an EMBL/GenBank/DDBJ whole genome shotgun (WGS) entry which is preliminary data.</text>
</comment>